<dbReference type="Gene3D" id="1.10.630.10">
    <property type="entry name" value="Cytochrome P450"/>
    <property type="match status" value="1"/>
</dbReference>
<dbReference type="InterPro" id="IPR036396">
    <property type="entry name" value="Cyt_P450_sf"/>
</dbReference>
<dbReference type="PRINTS" id="PR00359">
    <property type="entry name" value="BP450"/>
</dbReference>
<dbReference type="GO" id="GO:0016705">
    <property type="term" value="F:oxidoreductase activity, acting on paired donors, with incorporation or reduction of molecular oxygen"/>
    <property type="evidence" value="ECO:0007669"/>
    <property type="project" value="InterPro"/>
</dbReference>
<dbReference type="InterPro" id="IPR001128">
    <property type="entry name" value="Cyt_P450"/>
</dbReference>
<evidence type="ECO:0000313" key="2">
    <source>
        <dbReference type="EMBL" id="QMW24195.1"/>
    </source>
</evidence>
<keyword evidence="3" id="KW-1185">Reference proteome</keyword>
<dbReference type="SUPFAM" id="SSF48264">
    <property type="entry name" value="Cytochrome P450"/>
    <property type="match status" value="1"/>
</dbReference>
<dbReference type="PRINTS" id="PR00385">
    <property type="entry name" value="P450"/>
</dbReference>
<sequence>MMEGVEQRGPRLWRLTGHAACAAALGDGEAVRKLPERALAAMAPGPFREHNAHTMTFMDPPHHGRVRRALAAHFTPRALAALQPLIVETATGLALGLARRRRADFIAAFAATLPIRVIAAILGVAPSGEARLRRCAAAVVAALEPDADAAARAAGDAAIAELAAFIGRTRRRPDGLLALLEASDALSADEALHQAIFVLNAGHETTAFVLARGAATLMAEPDARAALGDDPARWTQAADELLRLHPPLQWLVRHTVAPLAMPGGELPAGATLICDLAAANRDARLFAAPERFDPFRANARQHLSFAAGRHTCLGAALARAEIATGLRILFRHLPALRPAAPLLLRRGGIFHGVRRMPVLTGGPDAA</sequence>
<dbReference type="EMBL" id="CP059851">
    <property type="protein sequence ID" value="QMW24195.1"/>
    <property type="molecule type" value="Genomic_DNA"/>
</dbReference>
<dbReference type="GO" id="GO:0005506">
    <property type="term" value="F:iron ion binding"/>
    <property type="evidence" value="ECO:0007669"/>
    <property type="project" value="InterPro"/>
</dbReference>
<dbReference type="Proteomes" id="UP000515292">
    <property type="component" value="Chromosome"/>
</dbReference>
<proteinExistence type="inferred from homology"/>
<comment type="similarity">
    <text evidence="1">Belongs to the cytochrome P450 family.</text>
</comment>
<dbReference type="RefSeq" id="WP_182298018.1">
    <property type="nucleotide sequence ID" value="NZ_CP059851.1"/>
</dbReference>
<gene>
    <name evidence="2" type="ORF">H3309_07000</name>
</gene>
<name>A0A7G5ILF3_9SPHN</name>
<dbReference type="KEGG" id="sand:H3309_07000"/>
<dbReference type="PANTHER" id="PTHR46696">
    <property type="entry name" value="P450, PUTATIVE (EUROFUNG)-RELATED"/>
    <property type="match status" value="1"/>
</dbReference>
<dbReference type="PANTHER" id="PTHR46696:SF1">
    <property type="entry name" value="CYTOCHROME P450 YJIB-RELATED"/>
    <property type="match status" value="1"/>
</dbReference>
<organism evidence="2 3">
    <name type="scientific">Sandaracinobacteroides saxicola</name>
    <dbReference type="NCBI Taxonomy" id="2759707"/>
    <lineage>
        <taxon>Bacteria</taxon>
        <taxon>Pseudomonadati</taxon>
        <taxon>Pseudomonadota</taxon>
        <taxon>Alphaproteobacteria</taxon>
        <taxon>Sphingomonadales</taxon>
        <taxon>Sphingosinicellaceae</taxon>
        <taxon>Sandaracinobacteroides</taxon>
    </lineage>
</organism>
<dbReference type="GO" id="GO:0004497">
    <property type="term" value="F:monooxygenase activity"/>
    <property type="evidence" value="ECO:0007669"/>
    <property type="project" value="InterPro"/>
</dbReference>
<accession>A0A7G5ILF3</accession>
<evidence type="ECO:0000313" key="3">
    <source>
        <dbReference type="Proteomes" id="UP000515292"/>
    </source>
</evidence>
<reference evidence="2 3" key="1">
    <citation type="submission" date="2020-07" db="EMBL/GenBank/DDBJ databases">
        <title>Complete genome sequence for Sandaracinobacter sp. M6.</title>
        <authorList>
            <person name="Tang Y."/>
            <person name="Liu Q."/>
            <person name="Guo Z."/>
            <person name="Lei P."/>
            <person name="Huang B."/>
        </authorList>
    </citation>
    <scope>NUCLEOTIDE SEQUENCE [LARGE SCALE GENOMIC DNA]</scope>
    <source>
        <strain evidence="2 3">M6</strain>
    </source>
</reference>
<dbReference type="GO" id="GO:0020037">
    <property type="term" value="F:heme binding"/>
    <property type="evidence" value="ECO:0007669"/>
    <property type="project" value="InterPro"/>
</dbReference>
<dbReference type="Pfam" id="PF00067">
    <property type="entry name" value="p450"/>
    <property type="match status" value="1"/>
</dbReference>
<protein>
    <submittedName>
        <fullName evidence="2">Cytochrome P450</fullName>
    </submittedName>
</protein>
<evidence type="ECO:0000256" key="1">
    <source>
        <dbReference type="ARBA" id="ARBA00010617"/>
    </source>
</evidence>
<dbReference type="InterPro" id="IPR002397">
    <property type="entry name" value="Cyt_P450_B"/>
</dbReference>
<dbReference type="AlphaFoldDB" id="A0A7G5ILF3"/>